<dbReference type="KEGG" id="senf:GJR95_36610"/>
<dbReference type="GO" id="GO:0006508">
    <property type="term" value="P:proteolysis"/>
    <property type="evidence" value="ECO:0007669"/>
    <property type="project" value="InterPro"/>
</dbReference>
<protein>
    <submittedName>
        <fullName evidence="3">Peptidase S41</fullName>
    </submittedName>
</protein>
<feature type="domain" description="Tail specific protease" evidence="2">
    <location>
        <begin position="237"/>
        <end position="406"/>
    </location>
</feature>
<feature type="chain" id="PRO_5027000566" evidence="1">
    <location>
        <begin position="21"/>
        <end position="483"/>
    </location>
</feature>
<dbReference type="Proteomes" id="UP000464577">
    <property type="component" value="Chromosome"/>
</dbReference>
<dbReference type="GO" id="GO:0008236">
    <property type="term" value="F:serine-type peptidase activity"/>
    <property type="evidence" value="ECO:0007669"/>
    <property type="project" value="InterPro"/>
</dbReference>
<dbReference type="RefSeq" id="WP_162390599.1">
    <property type="nucleotide sequence ID" value="NZ_CP045997.1"/>
</dbReference>
<dbReference type="PANTHER" id="PTHR32060:SF30">
    <property type="entry name" value="CARBOXY-TERMINAL PROCESSING PROTEASE CTPA"/>
    <property type="match status" value="1"/>
</dbReference>
<name>A0A6P1W6L3_9BACT</name>
<dbReference type="Pfam" id="PF03572">
    <property type="entry name" value="Peptidase_S41"/>
    <property type="match status" value="1"/>
</dbReference>
<reference evidence="3 4" key="1">
    <citation type="submission" date="2019-11" db="EMBL/GenBank/DDBJ databases">
        <title>Spirosoma endbachense sp. nov., isolated from a natural salt meadow.</title>
        <authorList>
            <person name="Rojas J."/>
            <person name="Ambika Manirajan B."/>
            <person name="Ratering S."/>
            <person name="Suarez C."/>
            <person name="Geissler-Plaum R."/>
            <person name="Schnell S."/>
        </authorList>
    </citation>
    <scope>NUCLEOTIDE SEQUENCE [LARGE SCALE GENOMIC DNA]</scope>
    <source>
        <strain evidence="3 4">I-24</strain>
    </source>
</reference>
<dbReference type="Gene3D" id="3.90.226.10">
    <property type="entry name" value="2-enoyl-CoA Hydratase, Chain A, domain 1"/>
    <property type="match status" value="1"/>
</dbReference>
<dbReference type="GO" id="GO:0004175">
    <property type="term" value="F:endopeptidase activity"/>
    <property type="evidence" value="ECO:0007669"/>
    <property type="project" value="TreeGrafter"/>
</dbReference>
<keyword evidence="4" id="KW-1185">Reference proteome</keyword>
<evidence type="ECO:0000256" key="1">
    <source>
        <dbReference type="SAM" id="SignalP"/>
    </source>
</evidence>
<dbReference type="GO" id="GO:0007165">
    <property type="term" value="P:signal transduction"/>
    <property type="evidence" value="ECO:0007669"/>
    <property type="project" value="TreeGrafter"/>
</dbReference>
<proteinExistence type="predicted"/>
<dbReference type="InterPro" id="IPR029045">
    <property type="entry name" value="ClpP/crotonase-like_dom_sf"/>
</dbReference>
<dbReference type="InterPro" id="IPR005151">
    <property type="entry name" value="Tail-specific_protease"/>
</dbReference>
<evidence type="ECO:0000313" key="4">
    <source>
        <dbReference type="Proteomes" id="UP000464577"/>
    </source>
</evidence>
<dbReference type="SUPFAM" id="SSF52096">
    <property type="entry name" value="ClpP/crotonase"/>
    <property type="match status" value="1"/>
</dbReference>
<dbReference type="EMBL" id="CP045997">
    <property type="protein sequence ID" value="QHW00209.1"/>
    <property type="molecule type" value="Genomic_DNA"/>
</dbReference>
<keyword evidence="1" id="KW-0732">Signal</keyword>
<sequence>MKHSLLLSCFLLIFRLPIIAQTLTPEQLQTDFARFRTALNEAHPEMYRYTPKPTFDSLFAVTAAKLNQPMTRQEFYVTMTPLLVALRDGHIKWIVSGRDEHYPFATEKLFPLKLYFLGNKAWVTGNYGTGNVPAGAEIISIDGQPIAAIIQRLLSVMTFADGNRVGGKYEDLNQYFSGYYATFMASPDTFEVIFKTRDGEAKAALPAVTEAGIKAYVEKNKPAAQKPFRLTYKDSNTAVLTIERFWADKTDPDFGSFLKDSFREIKQKGIQNLVLDLRHNEGGEESWGVLLATYFAEKPFRYYDQIRVRQKKKYSFPVWTSKLYMKFRWLAVKKQGDGYVFTKQRGLKMQKPNHDAYHGSLYVLINGTSFSVTSEFAARLHADRKSRSGGVTFIGQETGGGYKLDTSGLFAITQLPNSKIDLGIGMFGFHMANVSDYPHHDRGIIPDHQIDPTIDDILNRYDRIMEYALKLAQSQKSALTRTE</sequence>
<dbReference type="PANTHER" id="PTHR32060">
    <property type="entry name" value="TAIL-SPECIFIC PROTEASE"/>
    <property type="match status" value="1"/>
</dbReference>
<gene>
    <name evidence="3" type="ORF">GJR95_36610</name>
</gene>
<feature type="signal peptide" evidence="1">
    <location>
        <begin position="1"/>
        <end position="20"/>
    </location>
</feature>
<dbReference type="AlphaFoldDB" id="A0A6P1W6L3"/>
<evidence type="ECO:0000313" key="3">
    <source>
        <dbReference type="EMBL" id="QHW00209.1"/>
    </source>
</evidence>
<dbReference type="GO" id="GO:0030288">
    <property type="term" value="C:outer membrane-bounded periplasmic space"/>
    <property type="evidence" value="ECO:0007669"/>
    <property type="project" value="TreeGrafter"/>
</dbReference>
<accession>A0A6P1W6L3</accession>
<organism evidence="3 4">
    <name type="scientific">Spirosoma endbachense</name>
    <dbReference type="NCBI Taxonomy" id="2666025"/>
    <lineage>
        <taxon>Bacteria</taxon>
        <taxon>Pseudomonadati</taxon>
        <taxon>Bacteroidota</taxon>
        <taxon>Cytophagia</taxon>
        <taxon>Cytophagales</taxon>
        <taxon>Cytophagaceae</taxon>
        <taxon>Spirosoma</taxon>
    </lineage>
</organism>
<evidence type="ECO:0000259" key="2">
    <source>
        <dbReference type="Pfam" id="PF03572"/>
    </source>
</evidence>